<reference evidence="5" key="1">
    <citation type="journal article" date="2017" name="Genome Biol.">
        <title>Comparative genomics reveals high biological diversity and specific adaptations in the industrially and medically important fungal genus Aspergillus.</title>
        <authorList>
            <person name="de Vries R.P."/>
            <person name="Riley R."/>
            <person name="Wiebenga A."/>
            <person name="Aguilar-Osorio G."/>
            <person name="Amillis S."/>
            <person name="Uchima C.A."/>
            <person name="Anderluh G."/>
            <person name="Asadollahi M."/>
            <person name="Askin M."/>
            <person name="Barry K."/>
            <person name="Battaglia E."/>
            <person name="Bayram O."/>
            <person name="Benocci T."/>
            <person name="Braus-Stromeyer S.A."/>
            <person name="Caldana C."/>
            <person name="Canovas D."/>
            <person name="Cerqueira G.C."/>
            <person name="Chen F."/>
            <person name="Chen W."/>
            <person name="Choi C."/>
            <person name="Clum A."/>
            <person name="Dos Santos R.A."/>
            <person name="Damasio A.R."/>
            <person name="Diallinas G."/>
            <person name="Emri T."/>
            <person name="Fekete E."/>
            <person name="Flipphi M."/>
            <person name="Freyberg S."/>
            <person name="Gallo A."/>
            <person name="Gournas C."/>
            <person name="Habgood R."/>
            <person name="Hainaut M."/>
            <person name="Harispe M.L."/>
            <person name="Henrissat B."/>
            <person name="Hilden K.S."/>
            <person name="Hope R."/>
            <person name="Hossain A."/>
            <person name="Karabika E."/>
            <person name="Karaffa L."/>
            <person name="Karanyi Z."/>
            <person name="Krasevec N."/>
            <person name="Kuo A."/>
            <person name="Kusch H."/>
            <person name="LaButti K."/>
            <person name="Lagendijk E.L."/>
            <person name="Lapidus A."/>
            <person name="Levasseur A."/>
            <person name="Lindquist E."/>
            <person name="Lipzen A."/>
            <person name="Logrieco A.F."/>
            <person name="MacCabe A."/>
            <person name="Maekelae M.R."/>
            <person name="Malavazi I."/>
            <person name="Melin P."/>
            <person name="Meyer V."/>
            <person name="Mielnichuk N."/>
            <person name="Miskei M."/>
            <person name="Molnar A.P."/>
            <person name="Mule G."/>
            <person name="Ngan C.Y."/>
            <person name="Orejas M."/>
            <person name="Orosz E."/>
            <person name="Ouedraogo J.P."/>
            <person name="Overkamp K.M."/>
            <person name="Park H.-S."/>
            <person name="Perrone G."/>
            <person name="Piumi F."/>
            <person name="Punt P.J."/>
            <person name="Ram A.F."/>
            <person name="Ramon A."/>
            <person name="Rauscher S."/>
            <person name="Record E."/>
            <person name="Riano-Pachon D.M."/>
            <person name="Robert V."/>
            <person name="Roehrig J."/>
            <person name="Ruller R."/>
            <person name="Salamov A."/>
            <person name="Salih N.S."/>
            <person name="Samson R.A."/>
            <person name="Sandor E."/>
            <person name="Sanguinetti M."/>
            <person name="Schuetze T."/>
            <person name="Sepcic K."/>
            <person name="Shelest E."/>
            <person name="Sherlock G."/>
            <person name="Sophianopoulou V."/>
            <person name="Squina F.M."/>
            <person name="Sun H."/>
            <person name="Susca A."/>
            <person name="Todd R.B."/>
            <person name="Tsang A."/>
            <person name="Unkles S.E."/>
            <person name="van de Wiele N."/>
            <person name="van Rossen-Uffink D."/>
            <person name="Oliveira J.V."/>
            <person name="Vesth T.C."/>
            <person name="Visser J."/>
            <person name="Yu J.-H."/>
            <person name="Zhou M."/>
            <person name="Andersen M.R."/>
            <person name="Archer D.B."/>
            <person name="Baker S.E."/>
            <person name="Benoit I."/>
            <person name="Brakhage A.A."/>
            <person name="Braus G.H."/>
            <person name="Fischer R."/>
            <person name="Frisvad J.C."/>
            <person name="Goldman G.H."/>
            <person name="Houbraken J."/>
            <person name="Oakley B."/>
            <person name="Pocsi I."/>
            <person name="Scazzocchio C."/>
            <person name="Seiboth B."/>
            <person name="vanKuyk P.A."/>
            <person name="Wortman J."/>
            <person name="Dyer P.S."/>
            <person name="Grigoriev I.V."/>
        </authorList>
    </citation>
    <scope>NUCLEOTIDE SEQUENCE [LARGE SCALE GENOMIC DNA]</scope>
    <source>
        <strain evidence="5">CBS 583.65</strain>
    </source>
</reference>
<feature type="compositionally biased region" description="Low complexity" evidence="1">
    <location>
        <begin position="172"/>
        <end position="188"/>
    </location>
</feature>
<dbReference type="InterPro" id="IPR031353">
    <property type="entry name" value="NACHT_sigma"/>
</dbReference>
<dbReference type="EMBL" id="KV878139">
    <property type="protein sequence ID" value="OJJ08346.1"/>
    <property type="molecule type" value="Genomic_DNA"/>
</dbReference>
<dbReference type="VEuPathDB" id="FungiDB:ASPVEDRAFT_47496"/>
<proteinExistence type="predicted"/>
<evidence type="ECO:0000313" key="4">
    <source>
        <dbReference type="EMBL" id="OJJ08346.1"/>
    </source>
</evidence>
<dbReference type="RefSeq" id="XP_040674108.1">
    <property type="nucleotide sequence ID" value="XM_040813796.1"/>
</dbReference>
<evidence type="ECO:0000259" key="3">
    <source>
        <dbReference type="Pfam" id="PF17107"/>
    </source>
</evidence>
<dbReference type="GeneID" id="63729307"/>
<dbReference type="Proteomes" id="UP000184073">
    <property type="component" value="Unassembled WGS sequence"/>
</dbReference>
<dbReference type="OrthoDB" id="4526369at2759"/>
<name>A0A1L9Q3M7_ASPVE</name>
<evidence type="ECO:0000259" key="2">
    <source>
        <dbReference type="Pfam" id="PF17106"/>
    </source>
</evidence>
<feature type="domain" description="NACHT-NTPase sigma" evidence="2">
    <location>
        <begin position="165"/>
        <end position="204"/>
    </location>
</feature>
<evidence type="ECO:0008006" key="6">
    <source>
        <dbReference type="Google" id="ProtNLM"/>
    </source>
</evidence>
<sequence>MASTRFNRLASEAIDTVDTAERNYKTIRNDNHLPESLHGVGQTLQSVQGALRSIQGPVDRDSIKACLQALTAFNTKAKLSERILVDIAQAPTDRRLEAYRQAVKKKPGGNMIEQLAIGMVADLSTLASRSTAKRSMEGQLEQLRAEVERLSKMEPSISETRPYNKFSSSGPGNQFNATGGTQNNNTGSGNQFASVTFTGPVNFGQSA</sequence>
<dbReference type="AlphaFoldDB" id="A0A1L9Q3M7"/>
<evidence type="ECO:0000256" key="1">
    <source>
        <dbReference type="SAM" id="MobiDB-lite"/>
    </source>
</evidence>
<dbReference type="Pfam" id="PF17107">
    <property type="entry name" value="SesA"/>
    <property type="match status" value="1"/>
</dbReference>
<dbReference type="InterPro" id="IPR031352">
    <property type="entry name" value="SesA"/>
</dbReference>
<dbReference type="Pfam" id="PF17106">
    <property type="entry name" value="NACHT_sigma"/>
    <property type="match status" value="1"/>
</dbReference>
<protein>
    <recommendedName>
        <fullName evidence="6">NACHT-NTPase and P-loop NTPases N-terminal domain-containing protein</fullName>
    </recommendedName>
</protein>
<keyword evidence="5" id="KW-1185">Reference proteome</keyword>
<accession>A0A1L9Q3M7</accession>
<feature type="region of interest" description="Disordered" evidence="1">
    <location>
        <begin position="158"/>
        <end position="188"/>
    </location>
</feature>
<organism evidence="4 5">
    <name type="scientific">Aspergillus versicolor CBS 583.65</name>
    <dbReference type="NCBI Taxonomy" id="1036611"/>
    <lineage>
        <taxon>Eukaryota</taxon>
        <taxon>Fungi</taxon>
        <taxon>Dikarya</taxon>
        <taxon>Ascomycota</taxon>
        <taxon>Pezizomycotina</taxon>
        <taxon>Eurotiomycetes</taxon>
        <taxon>Eurotiomycetidae</taxon>
        <taxon>Eurotiales</taxon>
        <taxon>Aspergillaceae</taxon>
        <taxon>Aspergillus</taxon>
        <taxon>Aspergillus subgen. Nidulantes</taxon>
    </lineage>
</organism>
<evidence type="ECO:0000313" key="5">
    <source>
        <dbReference type="Proteomes" id="UP000184073"/>
    </source>
</evidence>
<feature type="compositionally biased region" description="Polar residues" evidence="1">
    <location>
        <begin position="158"/>
        <end position="171"/>
    </location>
</feature>
<feature type="domain" description="NACHT-NTPase and P-loop NTPases N-terminal" evidence="3">
    <location>
        <begin position="11"/>
        <end position="126"/>
    </location>
</feature>
<gene>
    <name evidence="4" type="ORF">ASPVEDRAFT_47496</name>
</gene>